<gene>
    <name evidence="1" type="ORF">KPL71_023194</name>
</gene>
<sequence>MSANRIREQNLGTCQQYTNTPSHVVMRMGFPRSGFKAEETCYRIKINSLTLELPFRPGQTKKVYAYRLVAAEPPQEEDHPTCLKKELISRMWFEWNDYCGYKNFQVETVDVNDCGDLFLESQLLKEGVRVLYRKSRSKHLGS</sequence>
<evidence type="ECO:0000313" key="1">
    <source>
        <dbReference type="EMBL" id="KAH9696521.1"/>
    </source>
</evidence>
<comment type="caution">
    <text evidence="1">The sequence shown here is derived from an EMBL/GenBank/DDBJ whole genome shotgun (WGS) entry which is preliminary data.</text>
</comment>
<protein>
    <submittedName>
        <fullName evidence="1">Uncharacterized protein</fullName>
    </submittedName>
</protein>
<keyword evidence="2" id="KW-1185">Reference proteome</keyword>
<proteinExistence type="predicted"/>
<dbReference type="Proteomes" id="UP000829398">
    <property type="component" value="Chromosome 8"/>
</dbReference>
<dbReference type="EMBL" id="CM039177">
    <property type="protein sequence ID" value="KAH9696521.1"/>
    <property type="molecule type" value="Genomic_DNA"/>
</dbReference>
<organism evidence="1 2">
    <name type="scientific">Citrus sinensis</name>
    <name type="common">Sweet orange</name>
    <name type="synonym">Citrus aurantium var. sinensis</name>
    <dbReference type="NCBI Taxonomy" id="2711"/>
    <lineage>
        <taxon>Eukaryota</taxon>
        <taxon>Viridiplantae</taxon>
        <taxon>Streptophyta</taxon>
        <taxon>Embryophyta</taxon>
        <taxon>Tracheophyta</taxon>
        <taxon>Spermatophyta</taxon>
        <taxon>Magnoliopsida</taxon>
        <taxon>eudicotyledons</taxon>
        <taxon>Gunneridae</taxon>
        <taxon>Pentapetalae</taxon>
        <taxon>rosids</taxon>
        <taxon>malvids</taxon>
        <taxon>Sapindales</taxon>
        <taxon>Rutaceae</taxon>
        <taxon>Aurantioideae</taxon>
        <taxon>Citrus</taxon>
    </lineage>
</organism>
<reference evidence="2" key="1">
    <citation type="journal article" date="2023" name="Hortic. Res.">
        <title>A chromosome-level phased genome enabling allele-level studies in sweet orange: a case study on citrus Huanglongbing tolerance.</title>
        <authorList>
            <person name="Wu B."/>
            <person name="Yu Q."/>
            <person name="Deng Z."/>
            <person name="Duan Y."/>
            <person name="Luo F."/>
            <person name="Gmitter F. Jr."/>
        </authorList>
    </citation>
    <scope>NUCLEOTIDE SEQUENCE [LARGE SCALE GENOMIC DNA]</scope>
    <source>
        <strain evidence="2">cv. Valencia</strain>
    </source>
</reference>
<accession>A0ACB8IHE0</accession>
<evidence type="ECO:0000313" key="2">
    <source>
        <dbReference type="Proteomes" id="UP000829398"/>
    </source>
</evidence>
<name>A0ACB8IHE0_CITSI</name>